<dbReference type="EMBL" id="BK016114">
    <property type="protein sequence ID" value="DAF96306.1"/>
    <property type="molecule type" value="Genomic_DNA"/>
</dbReference>
<sequence>MNILKKLLGNDYPKLGSEIFADGNKTVVTVSRTLSPSHVDLDAPSYVETKFKKHIPILKSIDVELGAVTEEQTIKVTVEVDGKFNSIDDLRNLAFIARRISEVAEDRLSEPNVIKAIGLDCKPFICTDDESEETQADA</sequence>
<evidence type="ECO:0000313" key="1">
    <source>
        <dbReference type="EMBL" id="DAF96306.1"/>
    </source>
</evidence>
<accession>A0A8S5UPH3</accession>
<protein>
    <submittedName>
        <fullName evidence="1">Uncharacterized protein</fullName>
    </submittedName>
</protein>
<organism evidence="1">
    <name type="scientific">Podoviridae sp. ctG4L18</name>
    <dbReference type="NCBI Taxonomy" id="2825234"/>
    <lineage>
        <taxon>Viruses</taxon>
        <taxon>Duplodnaviria</taxon>
        <taxon>Heunggongvirae</taxon>
        <taxon>Uroviricota</taxon>
        <taxon>Caudoviricetes</taxon>
    </lineage>
</organism>
<reference evidence="1" key="1">
    <citation type="journal article" date="2021" name="Proc. Natl. Acad. Sci. U.S.A.">
        <title>A Catalog of Tens of Thousands of Viruses from Human Metagenomes Reveals Hidden Associations with Chronic Diseases.</title>
        <authorList>
            <person name="Tisza M.J."/>
            <person name="Buck C.B."/>
        </authorList>
    </citation>
    <scope>NUCLEOTIDE SEQUENCE</scope>
    <source>
        <strain evidence="1">CtG4L18</strain>
    </source>
</reference>
<proteinExistence type="predicted"/>
<name>A0A8S5UPH3_9CAUD</name>